<dbReference type="AlphaFoldDB" id="A0A381N8H1"/>
<name>A0A381N8H1_9ZZZZ</name>
<dbReference type="InterPro" id="IPR056362">
    <property type="entry name" value="AtuA-like_ferredoxin_dom"/>
</dbReference>
<protein>
    <recommendedName>
        <fullName evidence="1">AtuA-like ferredoxin-fold domain-containing protein</fullName>
    </recommendedName>
</protein>
<organism evidence="2">
    <name type="scientific">marine metagenome</name>
    <dbReference type="NCBI Taxonomy" id="408172"/>
    <lineage>
        <taxon>unclassified sequences</taxon>
        <taxon>metagenomes</taxon>
        <taxon>ecological metagenomes</taxon>
    </lineage>
</organism>
<sequence length="114" mass="12431">MKISLNQIAHARSGDKGAHSNVGLMFKSQELYEWAKINISTSVIKQHFKSIAKGEILRYEMDNLLALNFILGDSLGGGGSESLINDAQGKTHGQALLLMEVDLPDNLSQFVSSK</sequence>
<evidence type="ECO:0000313" key="2">
    <source>
        <dbReference type="EMBL" id="SUZ49863.1"/>
    </source>
</evidence>
<dbReference type="EMBL" id="UINC01000139">
    <property type="protein sequence ID" value="SUZ49863.1"/>
    <property type="molecule type" value="Genomic_DNA"/>
</dbReference>
<dbReference type="Pfam" id="PF23544">
    <property type="entry name" value="AtuA_ferredoxin"/>
    <property type="match status" value="1"/>
</dbReference>
<proteinExistence type="predicted"/>
<dbReference type="PANTHER" id="PTHR47708">
    <property type="match status" value="1"/>
</dbReference>
<reference evidence="2" key="1">
    <citation type="submission" date="2018-05" db="EMBL/GenBank/DDBJ databases">
        <authorList>
            <person name="Lanie J.A."/>
            <person name="Ng W.-L."/>
            <person name="Kazmierczak K.M."/>
            <person name="Andrzejewski T.M."/>
            <person name="Davidsen T.M."/>
            <person name="Wayne K.J."/>
            <person name="Tettelin H."/>
            <person name="Glass J.I."/>
            <person name="Rusch D."/>
            <person name="Podicherti R."/>
            <person name="Tsui H.-C.T."/>
            <person name="Winkler M.E."/>
        </authorList>
    </citation>
    <scope>NUCLEOTIDE SEQUENCE</scope>
</reference>
<evidence type="ECO:0000259" key="1">
    <source>
        <dbReference type="Pfam" id="PF23544"/>
    </source>
</evidence>
<accession>A0A381N8H1</accession>
<feature type="domain" description="AtuA-like ferredoxin-fold" evidence="1">
    <location>
        <begin position="3"/>
        <end position="101"/>
    </location>
</feature>
<gene>
    <name evidence="2" type="ORF">METZ01_LOCUS2717</name>
</gene>
<dbReference type="PANTHER" id="PTHR47708:SF2">
    <property type="entry name" value="SI:CH73-132F6.5"/>
    <property type="match status" value="1"/>
</dbReference>